<feature type="compositionally biased region" description="Low complexity" evidence="2">
    <location>
        <begin position="56"/>
        <end position="70"/>
    </location>
</feature>
<protein>
    <submittedName>
        <fullName evidence="5">Uncharacterized protein</fullName>
    </submittedName>
</protein>
<feature type="domain" description="SUF system FeS cluster assembly SufBD N-terminal" evidence="4">
    <location>
        <begin position="207"/>
        <end position="274"/>
    </location>
</feature>
<evidence type="ECO:0000259" key="3">
    <source>
        <dbReference type="Pfam" id="PF01458"/>
    </source>
</evidence>
<evidence type="ECO:0000313" key="6">
    <source>
        <dbReference type="Proteomes" id="UP001064489"/>
    </source>
</evidence>
<dbReference type="PANTHER" id="PTHR30508">
    <property type="entry name" value="FES CLUSTER ASSEMBLY PROTEIN SUF"/>
    <property type="match status" value="1"/>
</dbReference>
<dbReference type="SUPFAM" id="SSF101960">
    <property type="entry name" value="Stabilizer of iron transporter SufD"/>
    <property type="match status" value="1"/>
</dbReference>
<feature type="compositionally biased region" description="Low complexity" evidence="2">
    <location>
        <begin position="580"/>
        <end position="589"/>
    </location>
</feature>
<feature type="domain" description="SUF system FeS cluster assembly SufBD core" evidence="3">
    <location>
        <begin position="281"/>
        <end position="523"/>
    </location>
</feature>
<dbReference type="PANTHER" id="PTHR30508:SF1">
    <property type="entry name" value="UPF0051 PROTEIN ABCI8, CHLOROPLASTIC-RELATED"/>
    <property type="match status" value="1"/>
</dbReference>
<name>A0AAD5JSW0_ACENE</name>
<sequence>MNSLLANGISSFSPQPTIDSSKLPKGFHPKLEYLKPSNPKASSRHLRIRADVGYGSSQTITSDSASSSGKSTDDKIQEILRNREYDKKFGFSIDIDSFSIPKGLSSETIRLISSLKDEPDWMLEFRLSAFERFLKLQEPKWSDNRYPPINFQDMCYYSAPKKKPTLKSLDEADPELIRYFDKLGVPLNEQNRLANVAVDAVLDSVSIATTHRKTLEKAGVIFCSISEAIKEYPDLVRKYLGRVVPSEDNYYAALNSAVFSDGSFCYIPKDTKCPMQISTYFRINALETGQFERTLIVADDRSFVEYLEGCTAPSYDRNQLHAAVVELYCAEDAEIKYSTVQNWYAGDEEGKGGIYNFVTKRGLCAGDRSKISWTQVETGSAITWKYPSVVLEGDDTVGEFYSVALTNNYQQADTGTKMIHKGKNTKSRIISKGISAGNSRNCYRGLVQVQSKAENARNSSQCDSMLIGDTAAANTYPYIQVKNPTARIEHEASTSKIGEDQLFYFQQRGIDYEKAMAAMISGFCRDVFNELPDEFGSEVNQLMSLKLEGSVAISSFFRETQVNFLVVCIGSGMMNQHSLGSGSLSSGDLPLKRKRGRPRKDDSHVQGENSPLTPVPDSGKKDKQTTAATDPAVDLLVGQVVSGVIEGSFDAGYLLNVKVGGSDTHLKGVVFLPGRCTPITAANDVAPNVRMYKRKDNPIPFQNPQTHRRDFVPPSRQINKQATEVKIDGPKFPDKILPSELQSGTPITVKNQSASVILPLGVELPRNETGLALGETVRLQKLSDSGKESQAVAFMAQLLHDKAVEKDEVQQATIMEIEEAKESEPASAPLVVEKDEVQQGTNMETEETNESEPASAPLVDIIVSTGYINPEPQVENQVSSSDLKPNELVHSEVKDLNSMEIEETQESAASAPLVDITPSTGNINQEPQVEIQALSSDLKSNELVHNEVKVLNKNEESKTALIAEPESILSEPVGIGMLMEEPKPEHSQILCLLHLNPRLLKQLESA</sequence>
<dbReference type="InterPro" id="IPR010231">
    <property type="entry name" value="SUF_FeS_clus_asmbl_SufB"/>
</dbReference>
<evidence type="ECO:0000256" key="2">
    <source>
        <dbReference type="SAM" id="MobiDB-lite"/>
    </source>
</evidence>
<feature type="region of interest" description="Disordered" evidence="2">
    <location>
        <begin position="580"/>
        <end position="627"/>
    </location>
</feature>
<dbReference type="NCBIfam" id="NF008773">
    <property type="entry name" value="PRK11814.1"/>
    <property type="match status" value="1"/>
</dbReference>
<dbReference type="Pfam" id="PF01458">
    <property type="entry name" value="SUFBD_core"/>
    <property type="match status" value="1"/>
</dbReference>
<reference evidence="5 6" key="1">
    <citation type="journal article" date="2022" name="Plant J.">
        <title>Strategies of tolerance reflected in two North American maple genomes.</title>
        <authorList>
            <person name="McEvoy S.L."/>
            <person name="Sezen U.U."/>
            <person name="Trouern-Trend A."/>
            <person name="McMahon S.M."/>
            <person name="Schaberg P.G."/>
            <person name="Yang J."/>
            <person name="Wegrzyn J.L."/>
            <person name="Swenson N.G."/>
        </authorList>
    </citation>
    <scope>NUCLEOTIDE SEQUENCE [LARGE SCALE GENOMIC DNA]</scope>
    <source>
        <strain evidence="5">91603</strain>
    </source>
</reference>
<accession>A0AAD5JSW0</accession>
<dbReference type="NCBIfam" id="TIGR01980">
    <property type="entry name" value="sufB"/>
    <property type="match status" value="1"/>
</dbReference>
<dbReference type="InterPro" id="IPR045595">
    <property type="entry name" value="SufBD_N"/>
</dbReference>
<evidence type="ECO:0000259" key="4">
    <source>
        <dbReference type="Pfam" id="PF19295"/>
    </source>
</evidence>
<dbReference type="Proteomes" id="UP001064489">
    <property type="component" value="Chromosome 13"/>
</dbReference>
<feature type="region of interest" description="Disordered" evidence="2">
    <location>
        <begin position="55"/>
        <end position="74"/>
    </location>
</feature>
<dbReference type="GO" id="GO:0016226">
    <property type="term" value="P:iron-sulfur cluster assembly"/>
    <property type="evidence" value="ECO:0007669"/>
    <property type="project" value="InterPro"/>
</dbReference>
<dbReference type="AlphaFoldDB" id="A0AAD5JSW0"/>
<evidence type="ECO:0000313" key="5">
    <source>
        <dbReference type="EMBL" id="KAI9198142.1"/>
    </source>
</evidence>
<dbReference type="Pfam" id="PF19295">
    <property type="entry name" value="SufBD_N"/>
    <property type="match status" value="1"/>
</dbReference>
<dbReference type="InterPro" id="IPR055346">
    <property type="entry name" value="Fe-S_cluster_assembly_SufBD"/>
</dbReference>
<comment type="similarity">
    <text evidence="1">Belongs to the iron-sulfur cluster assembly SufBD family.</text>
</comment>
<dbReference type="EMBL" id="JAJSOW010000002">
    <property type="protein sequence ID" value="KAI9198142.1"/>
    <property type="molecule type" value="Genomic_DNA"/>
</dbReference>
<organism evidence="5 6">
    <name type="scientific">Acer negundo</name>
    <name type="common">Box elder</name>
    <dbReference type="NCBI Taxonomy" id="4023"/>
    <lineage>
        <taxon>Eukaryota</taxon>
        <taxon>Viridiplantae</taxon>
        <taxon>Streptophyta</taxon>
        <taxon>Embryophyta</taxon>
        <taxon>Tracheophyta</taxon>
        <taxon>Spermatophyta</taxon>
        <taxon>Magnoliopsida</taxon>
        <taxon>eudicotyledons</taxon>
        <taxon>Gunneridae</taxon>
        <taxon>Pentapetalae</taxon>
        <taxon>rosids</taxon>
        <taxon>malvids</taxon>
        <taxon>Sapindales</taxon>
        <taxon>Sapindaceae</taxon>
        <taxon>Hippocastanoideae</taxon>
        <taxon>Acereae</taxon>
        <taxon>Acer</taxon>
    </lineage>
</organism>
<proteinExistence type="inferred from homology"/>
<comment type="caution">
    <text evidence="5">The sequence shown here is derived from an EMBL/GenBank/DDBJ whole genome shotgun (WGS) entry which is preliminary data.</text>
</comment>
<dbReference type="InterPro" id="IPR000825">
    <property type="entry name" value="SUF_FeS_clus_asmbl_SufBD_core"/>
</dbReference>
<gene>
    <name evidence="5" type="ORF">LWI28_010955</name>
</gene>
<dbReference type="InterPro" id="IPR037284">
    <property type="entry name" value="SUF_FeS_clus_asmbl_SufBD_sf"/>
</dbReference>
<evidence type="ECO:0000256" key="1">
    <source>
        <dbReference type="ARBA" id="ARBA00043967"/>
    </source>
</evidence>
<keyword evidence="6" id="KW-1185">Reference proteome</keyword>